<dbReference type="InterPro" id="IPR036866">
    <property type="entry name" value="RibonucZ/Hydroxyglut_hydro"/>
</dbReference>
<organism evidence="2 4">
    <name type="scientific">Streptomyces griseochromogenes</name>
    <dbReference type="NCBI Taxonomy" id="68214"/>
    <lineage>
        <taxon>Bacteria</taxon>
        <taxon>Bacillati</taxon>
        <taxon>Actinomycetota</taxon>
        <taxon>Actinomycetes</taxon>
        <taxon>Kitasatosporales</taxon>
        <taxon>Streptomycetaceae</taxon>
        <taxon>Streptomyces</taxon>
    </lineage>
</organism>
<accession>A0A1B1B045</accession>
<sequence length="231" mass="24504">MHSQLSPGVTQIATSKRDNAFLIDGDDGLTLIDVGWSKAPEALLDTIAALGRKPSDIRRVILTHAHPDHVQGAAELRRHTGAHILIHDADRAWLEAGRVPAEGRSGTIGRLIDHLPKLHWTPTTADGTVSDGEVVEGSDGLRVIHTPGHSPGHIVLLHEPSKTILMGDAAFNRGKLAIGPAALAADPDLRPGSLARIPQNLNAVGFAHGAPLTGSGAHSFQEFLQQFRSES</sequence>
<dbReference type="AlphaFoldDB" id="A0A1B1B045"/>
<reference evidence="2 4" key="1">
    <citation type="submission" date="2016-06" db="EMBL/GenBank/DDBJ databases">
        <title>Complete genome sequence of Streptomyces griseochromogenes ATCC 14511, the Blasticidin S producer.</title>
        <authorList>
            <person name="Wu L."/>
        </authorList>
    </citation>
    <scope>NUCLEOTIDE SEQUENCE [LARGE SCALE GENOMIC DNA]</scope>
    <source>
        <strain evidence="2 4">ATCC 14511</strain>
    </source>
</reference>
<dbReference type="CDD" id="cd07721">
    <property type="entry name" value="yflN-like_MBL-fold"/>
    <property type="match status" value="1"/>
</dbReference>
<evidence type="ECO:0000313" key="3">
    <source>
        <dbReference type="EMBL" id="MBP2055215.1"/>
    </source>
</evidence>
<dbReference type="InterPro" id="IPR001279">
    <property type="entry name" value="Metallo-B-lactamas"/>
</dbReference>
<dbReference type="KEGG" id="sgs:AVL59_23675"/>
<dbReference type="PANTHER" id="PTHR42951">
    <property type="entry name" value="METALLO-BETA-LACTAMASE DOMAIN-CONTAINING"/>
    <property type="match status" value="1"/>
</dbReference>
<dbReference type="STRING" id="68214.AVL59_23675"/>
<proteinExistence type="predicted"/>
<keyword evidence="5" id="KW-1185">Reference proteome</keyword>
<feature type="domain" description="Metallo-beta-lactamase" evidence="1">
    <location>
        <begin position="17"/>
        <end position="208"/>
    </location>
</feature>
<protein>
    <submittedName>
        <fullName evidence="3">Glyoxylase-like metal-dependent hydrolase (Beta-lactamase superfamily II)</fullName>
    </submittedName>
</protein>
<dbReference type="RefSeq" id="WP_067307815.1">
    <property type="nucleotide sequence ID" value="NZ_CP016279.1"/>
</dbReference>
<dbReference type="Pfam" id="PF00753">
    <property type="entry name" value="Lactamase_B"/>
    <property type="match status" value="1"/>
</dbReference>
<evidence type="ECO:0000259" key="1">
    <source>
        <dbReference type="SMART" id="SM00849"/>
    </source>
</evidence>
<name>A0A1B1B045_9ACTN</name>
<dbReference type="SMART" id="SM00849">
    <property type="entry name" value="Lactamase_B"/>
    <property type="match status" value="1"/>
</dbReference>
<evidence type="ECO:0000313" key="4">
    <source>
        <dbReference type="Proteomes" id="UP000092659"/>
    </source>
</evidence>
<gene>
    <name evidence="2" type="ORF">AVL59_23675</name>
    <name evidence="3" type="ORF">J2Z21_008228</name>
</gene>
<dbReference type="Proteomes" id="UP000092659">
    <property type="component" value="Chromosome"/>
</dbReference>
<dbReference type="OrthoDB" id="2971563at2"/>
<dbReference type="EMBL" id="JAGGLP010000027">
    <property type="protein sequence ID" value="MBP2055215.1"/>
    <property type="molecule type" value="Genomic_DNA"/>
</dbReference>
<dbReference type="SUPFAM" id="SSF56281">
    <property type="entry name" value="Metallo-hydrolase/oxidoreductase"/>
    <property type="match status" value="1"/>
</dbReference>
<reference evidence="3 5" key="2">
    <citation type="submission" date="2021-03" db="EMBL/GenBank/DDBJ databases">
        <title>Genomic Encyclopedia of Type Strains, Phase IV (KMG-IV): sequencing the most valuable type-strain genomes for metagenomic binning, comparative biology and taxonomic classification.</title>
        <authorList>
            <person name="Goeker M."/>
        </authorList>
    </citation>
    <scope>NUCLEOTIDE SEQUENCE [LARGE SCALE GENOMIC DNA]</scope>
    <source>
        <strain evidence="3 5">DSM 40499</strain>
    </source>
</reference>
<dbReference type="Proteomes" id="UP001519309">
    <property type="component" value="Unassembled WGS sequence"/>
</dbReference>
<evidence type="ECO:0000313" key="5">
    <source>
        <dbReference type="Proteomes" id="UP001519309"/>
    </source>
</evidence>
<dbReference type="EMBL" id="CP016279">
    <property type="protein sequence ID" value="ANP52160.1"/>
    <property type="molecule type" value="Genomic_DNA"/>
</dbReference>
<dbReference type="InterPro" id="IPR050855">
    <property type="entry name" value="NDM-1-like"/>
</dbReference>
<dbReference type="Gene3D" id="3.60.15.10">
    <property type="entry name" value="Ribonuclease Z/Hydroxyacylglutathione hydrolase-like"/>
    <property type="match status" value="1"/>
</dbReference>
<evidence type="ECO:0000313" key="2">
    <source>
        <dbReference type="EMBL" id="ANP52160.1"/>
    </source>
</evidence>